<dbReference type="Pfam" id="PF00078">
    <property type="entry name" value="RVT_1"/>
    <property type="match status" value="1"/>
</dbReference>
<name>A0AAD9PG73_RIDPI</name>
<evidence type="ECO:0000259" key="1">
    <source>
        <dbReference type="PROSITE" id="PS50878"/>
    </source>
</evidence>
<keyword evidence="3" id="KW-1185">Reference proteome</keyword>
<proteinExistence type="predicted"/>
<dbReference type="Proteomes" id="UP001209878">
    <property type="component" value="Unassembled WGS sequence"/>
</dbReference>
<reference evidence="2" key="1">
    <citation type="journal article" date="2023" name="Mol. Biol. Evol.">
        <title>Third-Generation Sequencing Reveals the Adaptive Role of the Epigenome in Three Deep-Sea Polychaetes.</title>
        <authorList>
            <person name="Perez M."/>
            <person name="Aroh O."/>
            <person name="Sun Y."/>
            <person name="Lan Y."/>
            <person name="Juniper S.K."/>
            <person name="Young C.R."/>
            <person name="Angers B."/>
            <person name="Qian P.Y."/>
        </authorList>
    </citation>
    <scope>NUCLEOTIDE SEQUENCE</scope>
    <source>
        <strain evidence="2">R07B-5</strain>
    </source>
</reference>
<gene>
    <name evidence="2" type="ORF">NP493_4g09017</name>
</gene>
<feature type="domain" description="Reverse transcriptase" evidence="1">
    <location>
        <begin position="1"/>
        <end position="253"/>
    </location>
</feature>
<dbReference type="InterPro" id="IPR000477">
    <property type="entry name" value="RT_dom"/>
</dbReference>
<dbReference type="EMBL" id="JAODUO010000004">
    <property type="protein sequence ID" value="KAK2193963.1"/>
    <property type="molecule type" value="Genomic_DNA"/>
</dbReference>
<dbReference type="SUPFAM" id="SSF56672">
    <property type="entry name" value="DNA/RNA polymerases"/>
    <property type="match status" value="1"/>
</dbReference>
<accession>A0AAD9PG73</accession>
<organism evidence="2 3">
    <name type="scientific">Ridgeia piscesae</name>
    <name type="common">Tubeworm</name>
    <dbReference type="NCBI Taxonomy" id="27915"/>
    <lineage>
        <taxon>Eukaryota</taxon>
        <taxon>Metazoa</taxon>
        <taxon>Spiralia</taxon>
        <taxon>Lophotrochozoa</taxon>
        <taxon>Annelida</taxon>
        <taxon>Polychaeta</taxon>
        <taxon>Sedentaria</taxon>
        <taxon>Canalipalpata</taxon>
        <taxon>Sabellida</taxon>
        <taxon>Siboglinidae</taxon>
        <taxon>Ridgeia</taxon>
    </lineage>
</organism>
<dbReference type="PANTHER" id="PTHR47027:SF8">
    <property type="entry name" value="RIBONUCLEASE H"/>
    <property type="match status" value="1"/>
</dbReference>
<evidence type="ECO:0000313" key="2">
    <source>
        <dbReference type="EMBL" id="KAK2193963.1"/>
    </source>
</evidence>
<dbReference type="PROSITE" id="PS50878">
    <property type="entry name" value="RT_POL"/>
    <property type="match status" value="1"/>
</dbReference>
<dbReference type="AlphaFoldDB" id="A0AAD9PG73"/>
<dbReference type="CDD" id="cd01650">
    <property type="entry name" value="RT_nLTR_like"/>
    <property type="match status" value="1"/>
</dbReference>
<dbReference type="InterPro" id="IPR043502">
    <property type="entry name" value="DNA/RNA_pol_sf"/>
</dbReference>
<dbReference type="PANTHER" id="PTHR47027">
    <property type="entry name" value="REVERSE TRANSCRIPTASE DOMAIN-CONTAINING PROTEIN"/>
    <property type="match status" value="1"/>
</dbReference>
<protein>
    <recommendedName>
        <fullName evidence="1">Reverse transcriptase domain-containing protein</fullName>
    </recommendedName>
</protein>
<comment type="caution">
    <text evidence="2">The sequence shown here is derived from an EMBL/GenBank/DDBJ whole genome shotgun (WGS) entry which is preliminary data.</text>
</comment>
<sequence>MKPTITPLSKPLVPPKYYYDYLSWAVTLKILLNRLKPQAENVIAEEQAGFRPERSTTEQIFNLRILCKKYLQHQQDLFHVFVDFTKAFYKVWHAALWATMRHFNINANLIRMIQNLYDKATSAVYLNNSIGDWFGTTVGVRQGCVLSPTLFNIFLERIMTDALNDHEGTVSIGGRKITYLHYADGIDGLAGREEELADLVERIDKTSTAFGMPINAEKTKLMTNNTNGISTDIRVNGEKLDYVNSFKYLGAIIADEGSKPEILARSAQTTAALAKLKTI</sequence>
<evidence type="ECO:0000313" key="3">
    <source>
        <dbReference type="Proteomes" id="UP001209878"/>
    </source>
</evidence>